<dbReference type="Proteomes" id="UP000076660">
    <property type="component" value="Unassembled WGS sequence"/>
</dbReference>
<comment type="caution">
    <text evidence="2">The sequence shown here is derived from an EMBL/GenBank/DDBJ whole genome shotgun (WGS) entry which is preliminary data.</text>
</comment>
<gene>
    <name evidence="2" type="ORF">AVR91_0207740</name>
</gene>
<dbReference type="PANTHER" id="PTHR42760:SF40">
    <property type="entry name" value="3-OXOACYL-[ACYL-CARRIER-PROTEIN] REDUCTASE, CHLOROPLASTIC"/>
    <property type="match status" value="1"/>
</dbReference>
<dbReference type="OrthoDB" id="3210335at2"/>
<dbReference type="RefSeq" id="WP_063271253.1">
    <property type="nucleotide sequence ID" value="NZ_LQMT02000008.1"/>
</dbReference>
<dbReference type="CDD" id="cd05233">
    <property type="entry name" value="SDR_c"/>
    <property type="match status" value="1"/>
</dbReference>
<dbReference type="GO" id="GO:0030497">
    <property type="term" value="P:fatty acid elongation"/>
    <property type="evidence" value="ECO:0007669"/>
    <property type="project" value="TreeGrafter"/>
</dbReference>
<evidence type="ECO:0000313" key="3">
    <source>
        <dbReference type="Proteomes" id="UP000076660"/>
    </source>
</evidence>
<reference evidence="2 3" key="1">
    <citation type="submission" date="2016-12" db="EMBL/GenBank/DDBJ databases">
        <title>Amycolatopsis keratiniphila subsp. keratiniphila genome sequencing and assembly.</title>
        <authorList>
            <person name="Mayilraj S."/>
            <person name="Kaur N."/>
        </authorList>
    </citation>
    <scope>NUCLEOTIDE SEQUENCE [LARGE SCALE GENOMIC DNA]</scope>
    <source>
        <strain evidence="2 3">DSM 44409</strain>
    </source>
</reference>
<name>A0A1W2M0I6_9PSEU</name>
<dbReference type="InterPro" id="IPR036291">
    <property type="entry name" value="NAD(P)-bd_dom_sf"/>
</dbReference>
<evidence type="ECO:0000256" key="1">
    <source>
        <dbReference type="ARBA" id="ARBA00006484"/>
    </source>
</evidence>
<dbReference type="Pfam" id="PF13561">
    <property type="entry name" value="adh_short_C2"/>
    <property type="match status" value="1"/>
</dbReference>
<accession>A0A1W2M0I6</accession>
<dbReference type="SUPFAM" id="SSF51735">
    <property type="entry name" value="NAD(P)-binding Rossmann-fold domains"/>
    <property type="match status" value="1"/>
</dbReference>
<dbReference type="PANTHER" id="PTHR42760">
    <property type="entry name" value="SHORT-CHAIN DEHYDROGENASES/REDUCTASES FAMILY MEMBER"/>
    <property type="match status" value="1"/>
</dbReference>
<proteinExistence type="inferred from homology"/>
<organism evidence="2 3">
    <name type="scientific">Amycolatopsis keratiniphila subsp. keratiniphila</name>
    <dbReference type="NCBI Taxonomy" id="227715"/>
    <lineage>
        <taxon>Bacteria</taxon>
        <taxon>Bacillati</taxon>
        <taxon>Actinomycetota</taxon>
        <taxon>Actinomycetes</taxon>
        <taxon>Pseudonocardiales</taxon>
        <taxon>Pseudonocardiaceae</taxon>
        <taxon>Amycolatopsis</taxon>
        <taxon>Amycolatopsis japonica group</taxon>
    </lineage>
</organism>
<dbReference type="EMBL" id="LQMT02000008">
    <property type="protein sequence ID" value="ONF73153.1"/>
    <property type="molecule type" value="Genomic_DNA"/>
</dbReference>
<dbReference type="Gene3D" id="3.40.50.720">
    <property type="entry name" value="NAD(P)-binding Rossmann-like Domain"/>
    <property type="match status" value="1"/>
</dbReference>
<dbReference type="GO" id="GO:0016616">
    <property type="term" value="F:oxidoreductase activity, acting on the CH-OH group of donors, NAD or NADP as acceptor"/>
    <property type="evidence" value="ECO:0007669"/>
    <property type="project" value="TreeGrafter"/>
</dbReference>
<sequence length="241" mass="24676">MTRTILVTGGGTGIGRAVAARFAASDAVVYITGRRKDVLVSAAADLGPSARPLVCDSTDPEQVTAALDALDGPIDVLVNNAGGNTDFDLPEQDGLAGVLAHWRANLDANLISAVLTTTAVQDKLVEGGSVIHIGSIAADQGAGSYGAAKAGLASWNVDLAKQLGARKITANVVSPGYIRETEFFRDKLPAERAEQLVDATSTGRAGIPADIAETVYFLASAGARHITGQTFGVNGGAHPTR</sequence>
<evidence type="ECO:0000313" key="2">
    <source>
        <dbReference type="EMBL" id="ONF73153.1"/>
    </source>
</evidence>
<dbReference type="InterPro" id="IPR002347">
    <property type="entry name" value="SDR_fam"/>
</dbReference>
<dbReference type="PRINTS" id="PR00081">
    <property type="entry name" value="GDHRDH"/>
</dbReference>
<dbReference type="AlphaFoldDB" id="A0A1W2M0I6"/>
<comment type="similarity">
    <text evidence="1">Belongs to the short-chain dehydrogenases/reductases (SDR) family.</text>
</comment>
<dbReference type="PRINTS" id="PR00080">
    <property type="entry name" value="SDRFAMILY"/>
</dbReference>
<protein>
    <submittedName>
        <fullName evidence="2">3-oxoacyl-ACP reductase</fullName>
    </submittedName>
</protein>